<dbReference type="PANTHER" id="PTHR33787:SF5">
    <property type="entry name" value="YCF20-LIKE PROTEIN"/>
    <property type="match status" value="1"/>
</dbReference>
<proteinExistence type="inferred from homology"/>
<gene>
    <name evidence="3" type="ORF">CYMTET_9402</name>
</gene>
<keyword evidence="2" id="KW-0472">Membrane</keyword>
<evidence type="ECO:0000256" key="2">
    <source>
        <dbReference type="SAM" id="Phobius"/>
    </source>
</evidence>
<feature type="transmembrane region" description="Helical" evidence="2">
    <location>
        <begin position="103"/>
        <end position="121"/>
    </location>
</feature>
<reference evidence="3 4" key="1">
    <citation type="journal article" date="2015" name="Genome Biol. Evol.">
        <title>Comparative Genomics of a Bacterivorous Green Alga Reveals Evolutionary Causalities and Consequences of Phago-Mixotrophic Mode of Nutrition.</title>
        <authorList>
            <person name="Burns J.A."/>
            <person name="Paasch A."/>
            <person name="Narechania A."/>
            <person name="Kim E."/>
        </authorList>
    </citation>
    <scope>NUCLEOTIDE SEQUENCE [LARGE SCALE GENOMIC DNA]</scope>
    <source>
        <strain evidence="3 4">PLY_AMNH</strain>
    </source>
</reference>
<feature type="transmembrane region" description="Helical" evidence="2">
    <location>
        <begin position="157"/>
        <end position="177"/>
    </location>
</feature>
<comment type="caution">
    <text evidence="3">The sequence shown here is derived from an EMBL/GenBank/DDBJ whole genome shotgun (WGS) entry which is preliminary data.</text>
</comment>
<keyword evidence="2" id="KW-1133">Transmembrane helix</keyword>
<dbReference type="PANTHER" id="PTHR33787">
    <property type="match status" value="1"/>
</dbReference>
<comment type="similarity">
    <text evidence="1">Belongs to the ycf20 family.</text>
</comment>
<dbReference type="InterPro" id="IPR007572">
    <property type="entry name" value="Uncharacterised_Ycf20"/>
</dbReference>
<evidence type="ECO:0000313" key="4">
    <source>
        <dbReference type="Proteomes" id="UP001190700"/>
    </source>
</evidence>
<evidence type="ECO:0008006" key="5">
    <source>
        <dbReference type="Google" id="ProtNLM"/>
    </source>
</evidence>
<name>A0AAE0GR60_9CHLO</name>
<organism evidence="3 4">
    <name type="scientific">Cymbomonas tetramitiformis</name>
    <dbReference type="NCBI Taxonomy" id="36881"/>
    <lineage>
        <taxon>Eukaryota</taxon>
        <taxon>Viridiplantae</taxon>
        <taxon>Chlorophyta</taxon>
        <taxon>Pyramimonadophyceae</taxon>
        <taxon>Pyramimonadales</taxon>
        <taxon>Pyramimonadaceae</taxon>
        <taxon>Cymbomonas</taxon>
    </lineage>
</organism>
<sequence>MGSLSVFSVYPLRNQCFSERRNRRAGKAISNGRRQDLGSQIDRIFLKSFRTIPSASRRKGRTVIKRNIVLVEAVNTPTRLSELVVELPTRLSSYMSGKYYRPILWRLLAFLTGFYVANMISLSFGNLAVNDVAAGAVCAAFAEAVSKAWHVRKRGIWLWLLQYFKLGLTLALFTDAFKLGG</sequence>
<protein>
    <recommendedName>
        <fullName evidence="5">Ycf20</fullName>
    </recommendedName>
</protein>
<keyword evidence="4" id="KW-1185">Reference proteome</keyword>
<dbReference type="AlphaFoldDB" id="A0AAE0GR60"/>
<accession>A0AAE0GR60</accession>
<keyword evidence="2" id="KW-0812">Transmembrane</keyword>
<dbReference type="Proteomes" id="UP001190700">
    <property type="component" value="Unassembled WGS sequence"/>
</dbReference>
<evidence type="ECO:0000313" key="3">
    <source>
        <dbReference type="EMBL" id="KAK3282880.1"/>
    </source>
</evidence>
<evidence type="ECO:0000256" key="1">
    <source>
        <dbReference type="ARBA" id="ARBA00009846"/>
    </source>
</evidence>
<dbReference type="EMBL" id="LGRX02003116">
    <property type="protein sequence ID" value="KAK3282880.1"/>
    <property type="molecule type" value="Genomic_DNA"/>
</dbReference>
<dbReference type="Pfam" id="PF04483">
    <property type="entry name" value="DUF565"/>
    <property type="match status" value="1"/>
</dbReference>